<dbReference type="PANTHER" id="PTHR30007:SF1">
    <property type="entry name" value="BLR1914 PROTEIN"/>
    <property type="match status" value="1"/>
</dbReference>
<reference evidence="4 5" key="1">
    <citation type="submission" date="2020-02" db="EMBL/GenBank/DDBJ databases">
        <title>Draft Genome Sequence of Verrucosispora sp. Strain CWR15, Isolated from Gulf of Mexico Sponge.</title>
        <authorList>
            <person name="Kennedy S.J."/>
            <person name="Cella E."/>
            <person name="Azarian T."/>
            <person name="Baker B.J."/>
            <person name="Shaw L.N."/>
        </authorList>
    </citation>
    <scope>NUCLEOTIDE SEQUENCE [LARGE SCALE GENOMIC DNA]</scope>
    <source>
        <strain evidence="4 5">CWR15</strain>
    </source>
</reference>
<gene>
    <name evidence="4" type="ORF">ENC19_07255</name>
</gene>
<evidence type="ECO:0000313" key="5">
    <source>
        <dbReference type="Proteomes" id="UP000478148"/>
    </source>
</evidence>
<organism evidence="4 5">
    <name type="scientific">Verrucosispora sioxanthis</name>
    <dbReference type="NCBI Taxonomy" id="2499994"/>
    <lineage>
        <taxon>Bacteria</taxon>
        <taxon>Bacillati</taxon>
        <taxon>Actinomycetota</taxon>
        <taxon>Actinomycetes</taxon>
        <taxon>Micromonosporales</taxon>
        <taxon>Micromonosporaceae</taxon>
        <taxon>Micromonospora</taxon>
    </lineage>
</organism>
<dbReference type="GO" id="GO:0006313">
    <property type="term" value="P:DNA transposition"/>
    <property type="evidence" value="ECO:0007669"/>
    <property type="project" value="InterPro"/>
</dbReference>
<protein>
    <submittedName>
        <fullName evidence="4">IS5 family transposase</fullName>
    </submittedName>
</protein>
<dbReference type="AlphaFoldDB" id="A0A6M1L2D4"/>
<dbReference type="NCBIfam" id="NF033580">
    <property type="entry name" value="transpos_IS5_3"/>
    <property type="match status" value="1"/>
</dbReference>
<dbReference type="Pfam" id="PF01609">
    <property type="entry name" value="DDE_Tnp_1"/>
    <property type="match status" value="1"/>
</dbReference>
<name>A0A6M1L2D4_9ACTN</name>
<accession>A0A6M1L2D4</accession>
<dbReference type="GO" id="GO:0003677">
    <property type="term" value="F:DNA binding"/>
    <property type="evidence" value="ECO:0007669"/>
    <property type="project" value="InterPro"/>
</dbReference>
<dbReference type="PANTHER" id="PTHR30007">
    <property type="entry name" value="PHP DOMAIN PROTEIN"/>
    <property type="match status" value="1"/>
</dbReference>
<feature type="region of interest" description="Disordered" evidence="1">
    <location>
        <begin position="107"/>
        <end position="128"/>
    </location>
</feature>
<feature type="domain" description="Insertion element IS402-like" evidence="3">
    <location>
        <begin position="2"/>
        <end position="81"/>
    </location>
</feature>
<dbReference type="Proteomes" id="UP000478148">
    <property type="component" value="Unassembled WGS sequence"/>
</dbReference>
<evidence type="ECO:0000313" key="4">
    <source>
        <dbReference type="EMBL" id="NGM12467.1"/>
    </source>
</evidence>
<dbReference type="InterPro" id="IPR002559">
    <property type="entry name" value="Transposase_11"/>
</dbReference>
<keyword evidence="5" id="KW-1185">Reference proteome</keyword>
<proteinExistence type="predicted"/>
<dbReference type="EMBL" id="SAIY01000002">
    <property type="protein sequence ID" value="NGM12467.1"/>
    <property type="molecule type" value="Genomic_DNA"/>
</dbReference>
<dbReference type="RefSeq" id="WP_164446765.1">
    <property type="nucleotide sequence ID" value="NZ_SAIY01000002.1"/>
</dbReference>
<evidence type="ECO:0000256" key="1">
    <source>
        <dbReference type="SAM" id="MobiDB-lite"/>
    </source>
</evidence>
<dbReference type="GO" id="GO:0004803">
    <property type="term" value="F:transposase activity"/>
    <property type="evidence" value="ECO:0007669"/>
    <property type="project" value="InterPro"/>
</dbReference>
<evidence type="ECO:0000259" key="3">
    <source>
        <dbReference type="Pfam" id="PF13340"/>
    </source>
</evidence>
<sequence>MVSDELWAEIAPLLPPRAPRRHRFPGRKPLDDRKVLCGILFVLYTAIPWEYLPQELGFGSGMTCWRRLRDWNDAGVWQRLHEVLLGRLRAAGQLDMSRAVIDGSHVRALKGGPKTGPSPVDRRKPGSKHHVITDAGGIPLAVSLTGGNRHDVTQLLPLVDKVPRIKGIRGRPRQRPDRIYADRGYDFDKYRRELRTRGITPVIARRGIGHGSGLGTRRFVVEQTIALLHWFRRLRIRWEIRDDIHEAFLALACAIVCWRRLQRSKS</sequence>
<evidence type="ECO:0000259" key="2">
    <source>
        <dbReference type="Pfam" id="PF01609"/>
    </source>
</evidence>
<dbReference type="InterPro" id="IPR025161">
    <property type="entry name" value="IS402-like_dom"/>
</dbReference>
<dbReference type="Pfam" id="PF13340">
    <property type="entry name" value="DUF4096"/>
    <property type="match status" value="1"/>
</dbReference>
<feature type="domain" description="Transposase IS4-like" evidence="2">
    <location>
        <begin position="96"/>
        <end position="256"/>
    </location>
</feature>
<comment type="caution">
    <text evidence="4">The sequence shown here is derived from an EMBL/GenBank/DDBJ whole genome shotgun (WGS) entry which is preliminary data.</text>
</comment>